<evidence type="ECO:0000313" key="12">
    <source>
        <dbReference type="Proteomes" id="UP000008672"/>
    </source>
</evidence>
<keyword evidence="8" id="KW-1133">Transmembrane helix</keyword>
<dbReference type="OMA" id="KNNETQC"/>
<dbReference type="EMBL" id="AFYH01109962">
    <property type="status" value="NOT_ANNOTATED_CDS"/>
    <property type="molecule type" value="Genomic_DNA"/>
</dbReference>
<dbReference type="InterPro" id="IPR027231">
    <property type="entry name" value="Semaphorin"/>
</dbReference>
<dbReference type="InterPro" id="IPR002165">
    <property type="entry name" value="Plexin_repeat"/>
</dbReference>
<dbReference type="GO" id="GO:0045499">
    <property type="term" value="F:chemorepellent activity"/>
    <property type="evidence" value="ECO:0007669"/>
    <property type="project" value="TreeGrafter"/>
</dbReference>
<comment type="subcellular location">
    <subcellularLocation>
        <location evidence="1">Membrane</location>
    </subcellularLocation>
</comment>
<keyword evidence="4" id="KW-1015">Disulfide bond</keyword>
<dbReference type="eggNOG" id="KOG3611">
    <property type="taxonomic scope" value="Eukaryota"/>
</dbReference>
<dbReference type="SMART" id="SM00423">
    <property type="entry name" value="PSI"/>
    <property type="match status" value="1"/>
</dbReference>
<keyword evidence="12" id="KW-1185">Reference proteome</keyword>
<dbReference type="InParanoid" id="H3B1B4"/>
<dbReference type="GeneTree" id="ENSGT00940000154870"/>
<feature type="transmembrane region" description="Helical" evidence="8">
    <location>
        <begin position="694"/>
        <end position="721"/>
    </location>
</feature>
<dbReference type="EMBL" id="AFYH01109960">
    <property type="status" value="NOT_ANNOTATED_CDS"/>
    <property type="molecule type" value="Genomic_DNA"/>
</dbReference>
<dbReference type="EMBL" id="AFYH01109959">
    <property type="status" value="NOT_ANNOTATED_CDS"/>
    <property type="molecule type" value="Genomic_DNA"/>
</dbReference>
<evidence type="ECO:0000259" key="10">
    <source>
        <dbReference type="PROSITE" id="PS51004"/>
    </source>
</evidence>
<dbReference type="GO" id="GO:0005886">
    <property type="term" value="C:plasma membrane"/>
    <property type="evidence" value="ECO:0007669"/>
    <property type="project" value="TreeGrafter"/>
</dbReference>
<evidence type="ECO:0000256" key="9">
    <source>
        <dbReference type="SAM" id="SignalP"/>
    </source>
</evidence>
<dbReference type="InterPro" id="IPR036352">
    <property type="entry name" value="Semap_dom_sf"/>
</dbReference>
<keyword evidence="3 8" id="KW-0472">Membrane</keyword>
<evidence type="ECO:0000256" key="8">
    <source>
        <dbReference type="SAM" id="Phobius"/>
    </source>
</evidence>
<feature type="chain" id="PRO_5003579714" evidence="9">
    <location>
        <begin position="21"/>
        <end position="758"/>
    </location>
</feature>
<dbReference type="SUPFAM" id="SSF101912">
    <property type="entry name" value="Sema domain"/>
    <property type="match status" value="1"/>
</dbReference>
<dbReference type="GO" id="GO:0030215">
    <property type="term" value="F:semaphorin receptor binding"/>
    <property type="evidence" value="ECO:0007669"/>
    <property type="project" value="InterPro"/>
</dbReference>
<dbReference type="PANTHER" id="PTHR11036">
    <property type="entry name" value="SEMAPHORIN"/>
    <property type="match status" value="1"/>
</dbReference>
<dbReference type="Gene3D" id="2.130.10.10">
    <property type="entry name" value="YVTN repeat-like/Quinoprotein amine dehydrogenase"/>
    <property type="match status" value="1"/>
</dbReference>
<reference evidence="11" key="2">
    <citation type="submission" date="2025-08" db="UniProtKB">
        <authorList>
            <consortium name="Ensembl"/>
        </authorList>
    </citation>
    <scope>IDENTIFICATION</scope>
</reference>
<dbReference type="GO" id="GO:0001755">
    <property type="term" value="P:neural crest cell migration"/>
    <property type="evidence" value="ECO:0007669"/>
    <property type="project" value="TreeGrafter"/>
</dbReference>
<proteinExistence type="inferred from homology"/>
<sequence>MHPWKLRLLWSLAFLQAVTAEGIPRTTFFYDDPGRLVSRFSESGVWNYTTLLLAEDGKTLYVGARDTIFSLNVSESGVTQLNSQIHWSTPEDKQRECHFKGKDNQAECCNFIRILQLVNKTHLYACGTYAFNPTCVYIDIQNFTMVSNTNGEPITDDGTGRCPFNPRQKCTAIMVEGELYAGTTNNFKGNEPIISRNLGNRIPLKTETSRNWLYDPSFVGSTFIPGDANDNRVYFFFNETAEEFDFFEKTTTSRIARVCTRSGDKGAKRKILFPWTSTVALLTGCFGIETEFSTEKNIQPTVLHHPSTISPSILSHRWHRGSGGSAVCAFSRQDVDRVFNGKFKILNKETQKWVTHNDKVPDPRPGSCDSKPSKECKMNSSLDSHLVFVKDHFLMEEKILPIGEQPSLVNQQETYTKIVVDTAQDITGKLYTVMFLGTESGFLHKVVSTDNGPYIIEAIQLFKDPQPVENLLLSPSKGVLFVGSASEVVQVPLSDCSVYKYCGECVLARDPYCAWNTLQNKCQEVEPTDLKQIKWVQDVEMGNVSNRCDQKQQFLGRSLNPPSPDPIETKTVEVSLNTIVHLDCPLKSALAMRSWKYNGKDIDGQPYYFVLPTGRLMVVAVKECLGLYECLATENGFQRPVVRFKLEDARSSPDPRNIEQEIQPNSFGFLGESGTRITSLNDGQVAPVVKERSYWTQLVVVTVIAVILFLMVVLGFLAFTLRPIREKLKSKAKVQSCSTPEAAKLSQCEIQSEKVPLN</sequence>
<dbReference type="Proteomes" id="UP000008672">
    <property type="component" value="Unassembled WGS sequence"/>
</dbReference>
<keyword evidence="8" id="KW-0812">Transmembrane</keyword>
<dbReference type="InterPro" id="IPR001627">
    <property type="entry name" value="Semap_dom"/>
</dbReference>
<evidence type="ECO:0000256" key="1">
    <source>
        <dbReference type="ARBA" id="ARBA00004370"/>
    </source>
</evidence>
<dbReference type="EMBL" id="AFYH01109967">
    <property type="status" value="NOT_ANNOTATED_CDS"/>
    <property type="molecule type" value="Genomic_DNA"/>
</dbReference>
<dbReference type="Ensembl" id="ENSLACT00000015795.1">
    <property type="protein sequence ID" value="ENSLACP00000015685.1"/>
    <property type="gene ID" value="ENSLACG00000013812.1"/>
</dbReference>
<dbReference type="EMBL" id="AFYH01109963">
    <property type="status" value="NOT_ANNOTATED_CDS"/>
    <property type="molecule type" value="Genomic_DNA"/>
</dbReference>
<comment type="caution">
    <text evidence="6">Lacks conserved residue(s) required for the propagation of feature annotation.</text>
</comment>
<dbReference type="GO" id="GO:0030335">
    <property type="term" value="P:positive regulation of cell migration"/>
    <property type="evidence" value="ECO:0007669"/>
    <property type="project" value="TreeGrafter"/>
</dbReference>
<feature type="signal peptide" evidence="9">
    <location>
        <begin position="1"/>
        <end position="20"/>
    </location>
</feature>
<dbReference type="STRING" id="7897.ENSLACP00000015685"/>
<dbReference type="InterPro" id="IPR013783">
    <property type="entry name" value="Ig-like_fold"/>
</dbReference>
<dbReference type="GO" id="GO:0007411">
    <property type="term" value="P:axon guidance"/>
    <property type="evidence" value="ECO:0007669"/>
    <property type="project" value="TreeGrafter"/>
</dbReference>
<reference evidence="12" key="1">
    <citation type="submission" date="2011-08" db="EMBL/GenBank/DDBJ databases">
        <title>The draft genome of Latimeria chalumnae.</title>
        <authorList>
            <person name="Di Palma F."/>
            <person name="Alfoldi J."/>
            <person name="Johnson J."/>
            <person name="Berlin A."/>
            <person name="Gnerre S."/>
            <person name="Jaffe D."/>
            <person name="MacCallum I."/>
            <person name="Young S."/>
            <person name="Walker B.J."/>
            <person name="Lander E."/>
            <person name="Lindblad-Toh K."/>
        </authorList>
    </citation>
    <scope>NUCLEOTIDE SEQUENCE [LARGE SCALE GENOMIC DNA]</scope>
    <source>
        <strain evidence="12">Wild caught</strain>
    </source>
</reference>
<dbReference type="EMBL" id="AFYH01109961">
    <property type="status" value="NOT_ANNOTATED_CDS"/>
    <property type="molecule type" value="Genomic_DNA"/>
</dbReference>
<evidence type="ECO:0000256" key="4">
    <source>
        <dbReference type="ARBA" id="ARBA00023157"/>
    </source>
</evidence>
<dbReference type="Gene3D" id="3.30.1680.10">
    <property type="entry name" value="ligand-binding face of the semaphorins, domain 2"/>
    <property type="match status" value="1"/>
</dbReference>
<dbReference type="AlphaFoldDB" id="H3B1B4"/>
<reference evidence="11" key="3">
    <citation type="submission" date="2025-09" db="UniProtKB">
        <authorList>
            <consortium name="Ensembl"/>
        </authorList>
    </citation>
    <scope>IDENTIFICATION</scope>
</reference>
<name>H3B1B4_LATCH</name>
<dbReference type="EMBL" id="AFYH01109966">
    <property type="status" value="NOT_ANNOTATED_CDS"/>
    <property type="molecule type" value="Genomic_DNA"/>
</dbReference>
<accession>H3B1B4</accession>
<dbReference type="InterPro" id="IPR016201">
    <property type="entry name" value="PSI"/>
</dbReference>
<evidence type="ECO:0000313" key="11">
    <source>
        <dbReference type="Ensembl" id="ENSLACP00000015685.1"/>
    </source>
</evidence>
<evidence type="ECO:0000256" key="5">
    <source>
        <dbReference type="ARBA" id="ARBA00023180"/>
    </source>
</evidence>
<dbReference type="EMBL" id="AFYH01109964">
    <property type="status" value="NOT_ANNOTATED_CDS"/>
    <property type="molecule type" value="Genomic_DNA"/>
</dbReference>
<dbReference type="Pfam" id="PF01437">
    <property type="entry name" value="PSI"/>
    <property type="match status" value="1"/>
</dbReference>
<dbReference type="InterPro" id="IPR015943">
    <property type="entry name" value="WD40/YVTN_repeat-like_dom_sf"/>
</dbReference>
<dbReference type="EMBL" id="AFYH01109965">
    <property type="status" value="NOT_ANNOTATED_CDS"/>
    <property type="molecule type" value="Genomic_DNA"/>
</dbReference>
<dbReference type="Pfam" id="PF01403">
    <property type="entry name" value="Sema"/>
    <property type="match status" value="1"/>
</dbReference>
<feature type="domain" description="Sema" evidence="10">
    <location>
        <begin position="25"/>
        <end position="493"/>
    </location>
</feature>
<comment type="similarity">
    <text evidence="2">Belongs to the semaphorin family.</text>
</comment>
<dbReference type="PANTHER" id="PTHR11036:SF145">
    <property type="entry name" value="SEMAPHORIN-4A ISOFORM X1-RELATED"/>
    <property type="match status" value="1"/>
</dbReference>
<protein>
    <submittedName>
        <fullName evidence="11">Semaphorin 4A</fullName>
    </submittedName>
</protein>
<evidence type="ECO:0000256" key="3">
    <source>
        <dbReference type="ARBA" id="ARBA00023136"/>
    </source>
</evidence>
<keyword evidence="9" id="KW-0732">Signal</keyword>
<evidence type="ECO:0000256" key="6">
    <source>
        <dbReference type="PROSITE-ProRule" id="PRU00352"/>
    </source>
</evidence>
<organism evidence="11 12">
    <name type="scientific">Latimeria chalumnae</name>
    <name type="common">Coelacanth</name>
    <dbReference type="NCBI Taxonomy" id="7897"/>
    <lineage>
        <taxon>Eukaryota</taxon>
        <taxon>Metazoa</taxon>
        <taxon>Chordata</taxon>
        <taxon>Craniata</taxon>
        <taxon>Vertebrata</taxon>
        <taxon>Euteleostomi</taxon>
        <taxon>Coelacanthiformes</taxon>
        <taxon>Coelacanthidae</taxon>
        <taxon>Latimeria</taxon>
    </lineage>
</organism>
<feature type="region of interest" description="Disordered" evidence="7">
    <location>
        <begin position="356"/>
        <end position="375"/>
    </location>
</feature>
<dbReference type="SUPFAM" id="SSF103575">
    <property type="entry name" value="Plexin repeat"/>
    <property type="match status" value="1"/>
</dbReference>
<dbReference type="Gene3D" id="2.60.40.10">
    <property type="entry name" value="Immunoglobulins"/>
    <property type="match status" value="1"/>
</dbReference>
<dbReference type="HOGENOM" id="CLU_009051_4_3_1"/>
<evidence type="ECO:0000256" key="7">
    <source>
        <dbReference type="SAM" id="MobiDB-lite"/>
    </source>
</evidence>
<gene>
    <name evidence="11" type="primary">LOC102359874</name>
</gene>
<dbReference type="PROSITE" id="PS51004">
    <property type="entry name" value="SEMA"/>
    <property type="match status" value="1"/>
</dbReference>
<keyword evidence="5" id="KW-0325">Glycoprotein</keyword>
<dbReference type="GO" id="GO:0071526">
    <property type="term" value="P:semaphorin-plexin signaling pathway"/>
    <property type="evidence" value="ECO:0007669"/>
    <property type="project" value="TreeGrafter"/>
</dbReference>
<dbReference type="SMART" id="SM00630">
    <property type="entry name" value="Sema"/>
    <property type="match status" value="1"/>
</dbReference>
<evidence type="ECO:0000256" key="2">
    <source>
        <dbReference type="ARBA" id="ARBA00009492"/>
    </source>
</evidence>